<sequence>MDTQESPFQPEEAKTDRKELLAQQFDEVAGEAPVAAVSEPQVEAEPDADEPVWKRPPTSWKRDYHEVWQTADDKLKEYAWQREEEMRKGVEPLLSKAQFADRMQKVIEPYEQTIRGLGIEPDAAVEALMRADYTLRNAPADQKRAYLGQLAAQYGINLGEVDPYSQGGPIDPAVYQLQNELNNIRGEVVGWKQQQEQAQNQALVAEIDAFAKTADHFEEVRPTMISLLQSGVVSTLDEAYEKAIRLDDTVYAEIQKGRQAQDDAARREAANKAAKAAKAAAVSVRSSTPGGQPTAKAQDRRSLLFEQFDSMSDRF</sequence>
<protein>
    <submittedName>
        <fullName evidence="2">Uncharacterized protein</fullName>
    </submittedName>
</protein>
<accession>A0A6J5QTT6</accession>
<feature type="region of interest" description="Disordered" evidence="1">
    <location>
        <begin position="30"/>
        <end position="56"/>
    </location>
</feature>
<evidence type="ECO:0000256" key="1">
    <source>
        <dbReference type="SAM" id="MobiDB-lite"/>
    </source>
</evidence>
<feature type="region of interest" description="Disordered" evidence="1">
    <location>
        <begin position="280"/>
        <end position="301"/>
    </location>
</feature>
<name>A0A6J5QTT6_9CAUD</name>
<gene>
    <name evidence="2" type="ORF">UFOVP1166_20</name>
</gene>
<proteinExistence type="predicted"/>
<evidence type="ECO:0000313" key="2">
    <source>
        <dbReference type="EMBL" id="CAB4187953.1"/>
    </source>
</evidence>
<reference evidence="2" key="1">
    <citation type="submission" date="2020-05" db="EMBL/GenBank/DDBJ databases">
        <authorList>
            <person name="Chiriac C."/>
            <person name="Salcher M."/>
            <person name="Ghai R."/>
            <person name="Kavagutti S V."/>
        </authorList>
    </citation>
    <scope>NUCLEOTIDE SEQUENCE</scope>
</reference>
<dbReference type="EMBL" id="LR797117">
    <property type="protein sequence ID" value="CAB4187953.1"/>
    <property type="molecule type" value="Genomic_DNA"/>
</dbReference>
<organism evidence="2">
    <name type="scientific">uncultured Caudovirales phage</name>
    <dbReference type="NCBI Taxonomy" id="2100421"/>
    <lineage>
        <taxon>Viruses</taxon>
        <taxon>Duplodnaviria</taxon>
        <taxon>Heunggongvirae</taxon>
        <taxon>Uroviricota</taxon>
        <taxon>Caudoviricetes</taxon>
        <taxon>Peduoviridae</taxon>
        <taxon>Maltschvirus</taxon>
        <taxon>Maltschvirus maltsch</taxon>
    </lineage>
</organism>